<organism evidence="2 3">
    <name type="scientific">Rhodococcoides kyotonense</name>
    <dbReference type="NCBI Taxonomy" id="398843"/>
    <lineage>
        <taxon>Bacteria</taxon>
        <taxon>Bacillati</taxon>
        <taxon>Actinomycetota</taxon>
        <taxon>Actinomycetes</taxon>
        <taxon>Mycobacteriales</taxon>
        <taxon>Nocardiaceae</taxon>
        <taxon>Rhodococcoides</taxon>
    </lineage>
</organism>
<feature type="compositionally biased region" description="Basic and acidic residues" evidence="1">
    <location>
        <begin position="100"/>
        <end position="118"/>
    </location>
</feature>
<dbReference type="AlphaFoldDB" id="A0A239L800"/>
<accession>A0A239L800</accession>
<dbReference type="InterPro" id="IPR018691">
    <property type="entry name" value="DUF2188"/>
</dbReference>
<dbReference type="EMBL" id="FZOW01000012">
    <property type="protein sequence ID" value="SNT25799.1"/>
    <property type="molecule type" value="Genomic_DNA"/>
</dbReference>
<keyword evidence="3" id="KW-1185">Reference proteome</keyword>
<evidence type="ECO:0008006" key="4">
    <source>
        <dbReference type="Google" id="ProtNLM"/>
    </source>
</evidence>
<feature type="region of interest" description="Disordered" evidence="1">
    <location>
        <begin position="67"/>
        <end position="118"/>
    </location>
</feature>
<evidence type="ECO:0000256" key="1">
    <source>
        <dbReference type="SAM" id="MobiDB-lite"/>
    </source>
</evidence>
<gene>
    <name evidence="2" type="ORF">SAMN05421642_11259</name>
</gene>
<dbReference type="Pfam" id="PF09954">
    <property type="entry name" value="DUF2188"/>
    <property type="match status" value="1"/>
</dbReference>
<reference evidence="3" key="1">
    <citation type="submission" date="2017-06" db="EMBL/GenBank/DDBJ databases">
        <authorList>
            <person name="Varghese N."/>
            <person name="Submissions S."/>
        </authorList>
    </citation>
    <scope>NUCLEOTIDE SEQUENCE [LARGE SCALE GENOMIC DNA]</scope>
    <source>
        <strain evidence="3">JCM 23211</strain>
    </source>
</reference>
<dbReference type="Proteomes" id="UP000198327">
    <property type="component" value="Unassembled WGS sequence"/>
</dbReference>
<sequence length="118" mass="12805">MVGTMTLNSERHVVPSGTGWEVRKPGVSRASARTATQPEAIERARQIIANVGSGEIVIHSRDGSVVQTQRVAKRPRKRSSTGARGTSEWPPTWFGMAKSSAEDSAERSDEILDEGFGR</sequence>
<name>A0A239L800_9NOCA</name>
<feature type="region of interest" description="Disordered" evidence="1">
    <location>
        <begin position="1"/>
        <end position="38"/>
    </location>
</feature>
<evidence type="ECO:0000313" key="2">
    <source>
        <dbReference type="EMBL" id="SNT25799.1"/>
    </source>
</evidence>
<evidence type="ECO:0000313" key="3">
    <source>
        <dbReference type="Proteomes" id="UP000198327"/>
    </source>
</evidence>
<proteinExistence type="predicted"/>
<protein>
    <recommendedName>
        <fullName evidence="4">DUF2188 domain-containing protein</fullName>
    </recommendedName>
</protein>